<dbReference type="GO" id="GO:0016020">
    <property type="term" value="C:membrane"/>
    <property type="evidence" value="ECO:0007669"/>
    <property type="project" value="TreeGrafter"/>
</dbReference>
<dbReference type="Gene3D" id="3.40.50.720">
    <property type="entry name" value="NAD(P)-binding Rossmann-like Domain"/>
    <property type="match status" value="1"/>
</dbReference>
<dbReference type="Proteomes" id="UP000252182">
    <property type="component" value="Chromosome"/>
</dbReference>
<sequence>MKPTMDTTQSKLFNAQHTALITGASSGIGRAFAHALAEQGMQLILVARRTEKLKLLAAELQERHRTTCTILPMDLTANDAARTLSLQIEAAGLSVDVLINNAGFSTYGHFGDTPLADEQQLLHLNVLALTELCHTFMPSMAHRGFGSVINLCSTTSFFPLPLQATYAASKAYVLSLSEALWYEYRPKGVRVIGICPGATDTEFFDVLGQDFKGAKASPQDVVRTALQGLADNKPSVVHGWANAIQAHLLPRALTRKSLVRLVGKLSGSVYRSAGEGK</sequence>
<gene>
    <name evidence="4" type="primary">sdh</name>
    <name evidence="4" type="ORF">DTO96_100542</name>
</gene>
<reference evidence="5" key="1">
    <citation type="submission" date="2018-07" db="EMBL/GenBank/DDBJ databases">
        <authorList>
            <person name="Kim H."/>
        </authorList>
    </citation>
    <scope>NUCLEOTIDE SEQUENCE [LARGE SCALE GENOMIC DNA]</scope>
    <source>
        <strain evidence="5">F02</strain>
    </source>
</reference>
<dbReference type="InterPro" id="IPR036291">
    <property type="entry name" value="NAD(P)-bd_dom_sf"/>
</dbReference>
<dbReference type="Pfam" id="PF00106">
    <property type="entry name" value="adh_short"/>
    <property type="match status" value="1"/>
</dbReference>
<protein>
    <submittedName>
        <fullName evidence="4">Serine 3-dehydrogenase</fullName>
        <ecNumber evidence="4">1.1.1.276</ecNumber>
    </submittedName>
</protein>
<accession>A0A345D8Z4</accession>
<dbReference type="RefSeq" id="WP_157964305.1">
    <property type="nucleotide sequence ID" value="NZ_CP031124.1"/>
</dbReference>
<dbReference type="InterPro" id="IPR002347">
    <property type="entry name" value="SDR_fam"/>
</dbReference>
<evidence type="ECO:0000256" key="2">
    <source>
        <dbReference type="ARBA" id="ARBA00023002"/>
    </source>
</evidence>
<dbReference type="OrthoDB" id="9810734at2"/>
<organism evidence="4 5">
    <name type="scientific">Ephemeroptericola cinctiostellae</name>
    <dbReference type="NCBI Taxonomy" id="2268024"/>
    <lineage>
        <taxon>Bacteria</taxon>
        <taxon>Pseudomonadati</taxon>
        <taxon>Pseudomonadota</taxon>
        <taxon>Betaproteobacteria</taxon>
        <taxon>Burkholderiales</taxon>
        <taxon>Burkholderiaceae</taxon>
        <taxon>Ephemeroptericola</taxon>
    </lineage>
</organism>
<keyword evidence="5" id="KW-1185">Reference proteome</keyword>
<dbReference type="EC" id="1.1.1.276" evidence="4"/>
<name>A0A345D8Z4_9BURK</name>
<dbReference type="CDD" id="cd05233">
    <property type="entry name" value="SDR_c"/>
    <property type="match status" value="1"/>
</dbReference>
<dbReference type="KEGG" id="hyf:DTO96_100542"/>
<evidence type="ECO:0000313" key="5">
    <source>
        <dbReference type="Proteomes" id="UP000252182"/>
    </source>
</evidence>
<proteinExistence type="inferred from homology"/>
<dbReference type="GO" id="GO:0031132">
    <property type="term" value="F:serine 3-dehydrogenase activity"/>
    <property type="evidence" value="ECO:0007669"/>
    <property type="project" value="UniProtKB-EC"/>
</dbReference>
<keyword evidence="2 4" id="KW-0560">Oxidoreductase</keyword>
<dbReference type="EMBL" id="CP031124">
    <property type="protein sequence ID" value="AXF84832.1"/>
    <property type="molecule type" value="Genomic_DNA"/>
</dbReference>
<dbReference type="AlphaFoldDB" id="A0A345D8Z4"/>
<dbReference type="PANTHER" id="PTHR44196:SF2">
    <property type="entry name" value="SHORT-CHAIN DEHYDROGENASE-RELATED"/>
    <property type="match status" value="1"/>
</dbReference>
<dbReference type="PRINTS" id="PR00081">
    <property type="entry name" value="GDHRDH"/>
</dbReference>
<dbReference type="PRINTS" id="PR00080">
    <property type="entry name" value="SDRFAMILY"/>
</dbReference>
<evidence type="ECO:0000256" key="3">
    <source>
        <dbReference type="RuleBase" id="RU000363"/>
    </source>
</evidence>
<evidence type="ECO:0000256" key="1">
    <source>
        <dbReference type="ARBA" id="ARBA00006484"/>
    </source>
</evidence>
<comment type="similarity">
    <text evidence="1 3">Belongs to the short-chain dehydrogenases/reductases (SDR) family.</text>
</comment>
<dbReference type="PANTHER" id="PTHR44196">
    <property type="entry name" value="DEHYDROGENASE/REDUCTASE SDR FAMILY MEMBER 7B"/>
    <property type="match status" value="1"/>
</dbReference>
<evidence type="ECO:0000313" key="4">
    <source>
        <dbReference type="EMBL" id="AXF84832.1"/>
    </source>
</evidence>
<dbReference type="SUPFAM" id="SSF51735">
    <property type="entry name" value="NAD(P)-binding Rossmann-fold domains"/>
    <property type="match status" value="1"/>
</dbReference>
<dbReference type="PIRSF" id="PIRSF000126">
    <property type="entry name" value="11-beta-HSD1"/>
    <property type="match status" value="1"/>
</dbReference>